<dbReference type="PANTHER" id="PTHR46065">
    <property type="entry name" value="E3 UBIQUITIN-PROTEIN LIGASE MARCH 2/3 FAMILY MEMBER"/>
    <property type="match status" value="1"/>
</dbReference>
<evidence type="ECO:0000259" key="12">
    <source>
        <dbReference type="PROSITE" id="PS50089"/>
    </source>
</evidence>
<evidence type="ECO:0000259" key="13">
    <source>
        <dbReference type="PROSITE" id="PS51292"/>
    </source>
</evidence>
<evidence type="ECO:0000256" key="1">
    <source>
        <dbReference type="ARBA" id="ARBA00004141"/>
    </source>
</evidence>
<proteinExistence type="predicted"/>
<dbReference type="GO" id="GO:0016020">
    <property type="term" value="C:membrane"/>
    <property type="evidence" value="ECO:0007669"/>
    <property type="project" value="UniProtKB-SubCell"/>
</dbReference>
<dbReference type="STRING" id="75913.A0A0K0FKC9"/>
<dbReference type="GO" id="GO:0008270">
    <property type="term" value="F:zinc ion binding"/>
    <property type="evidence" value="ECO:0007669"/>
    <property type="project" value="UniProtKB-KW"/>
</dbReference>
<dbReference type="GO" id="GO:0016740">
    <property type="term" value="F:transferase activity"/>
    <property type="evidence" value="ECO:0007669"/>
    <property type="project" value="UniProtKB-KW"/>
</dbReference>
<evidence type="ECO:0000256" key="3">
    <source>
        <dbReference type="ARBA" id="ARBA00022692"/>
    </source>
</evidence>
<dbReference type="Pfam" id="PF12906">
    <property type="entry name" value="RINGv"/>
    <property type="match status" value="1"/>
</dbReference>
<evidence type="ECO:0000256" key="11">
    <source>
        <dbReference type="SAM" id="Phobius"/>
    </source>
</evidence>
<keyword evidence="8 11" id="KW-1133">Transmembrane helix</keyword>
<comment type="subcellular location">
    <subcellularLocation>
        <location evidence="1">Membrane</location>
        <topology evidence="1">Multi-pass membrane protein</topology>
    </subcellularLocation>
</comment>
<keyword evidence="4" id="KW-0479">Metal-binding</keyword>
<evidence type="ECO:0000256" key="5">
    <source>
        <dbReference type="ARBA" id="ARBA00022771"/>
    </source>
</evidence>
<evidence type="ECO:0000256" key="10">
    <source>
        <dbReference type="PROSITE-ProRule" id="PRU00175"/>
    </source>
</evidence>
<evidence type="ECO:0000256" key="6">
    <source>
        <dbReference type="ARBA" id="ARBA00022786"/>
    </source>
</evidence>
<evidence type="ECO:0000256" key="7">
    <source>
        <dbReference type="ARBA" id="ARBA00022833"/>
    </source>
</evidence>
<evidence type="ECO:0000256" key="9">
    <source>
        <dbReference type="ARBA" id="ARBA00023136"/>
    </source>
</evidence>
<keyword evidence="3 11" id="KW-0812">Transmembrane</keyword>
<dbReference type="InterPro" id="IPR011016">
    <property type="entry name" value="Znf_RING-CH"/>
</dbReference>
<dbReference type="SUPFAM" id="SSF57850">
    <property type="entry name" value="RING/U-box"/>
    <property type="match status" value="1"/>
</dbReference>
<evidence type="ECO:0000256" key="4">
    <source>
        <dbReference type="ARBA" id="ARBA00022723"/>
    </source>
</evidence>
<evidence type="ECO:0000256" key="8">
    <source>
        <dbReference type="ARBA" id="ARBA00022989"/>
    </source>
</evidence>
<dbReference type="Proteomes" id="UP000035680">
    <property type="component" value="Unassembled WGS sequence"/>
</dbReference>
<feature type="transmembrane region" description="Helical" evidence="11">
    <location>
        <begin position="107"/>
        <end position="129"/>
    </location>
</feature>
<sequence>MKGEKNFAVEDEGNMTNVSLAVCRICFSGETSGAFGEGDIYGTNLINSCGCTGSCGYYHRYCLEEWINKTKAKNCELCKESFYMKEVPPSLAAFICNMDYASEVQSFLNSIFCLILVNMFNYILCFYLLPPFFQSSPDDDIRYEDFLVWKITFETPVFFIIILILSIIFWWRYQFKVFCREFQFYRQANMKFSLCSKEEKGFCKLVDSNIAVV</sequence>
<feature type="domain" description="RING-type" evidence="12">
    <location>
        <begin position="23"/>
        <end position="79"/>
    </location>
</feature>
<evidence type="ECO:0000313" key="15">
    <source>
        <dbReference type="WBParaSite" id="SVE_0949300.1"/>
    </source>
</evidence>
<dbReference type="PROSITE" id="PS50089">
    <property type="entry name" value="ZF_RING_2"/>
    <property type="match status" value="1"/>
</dbReference>
<dbReference type="Gene3D" id="3.30.40.10">
    <property type="entry name" value="Zinc/RING finger domain, C3HC4 (zinc finger)"/>
    <property type="match status" value="1"/>
</dbReference>
<reference evidence="15" key="2">
    <citation type="submission" date="2015-08" db="UniProtKB">
        <authorList>
            <consortium name="WormBaseParasite"/>
        </authorList>
    </citation>
    <scope>IDENTIFICATION</scope>
</reference>
<keyword evidence="14" id="KW-1185">Reference proteome</keyword>
<evidence type="ECO:0000313" key="14">
    <source>
        <dbReference type="Proteomes" id="UP000035680"/>
    </source>
</evidence>
<evidence type="ECO:0000256" key="2">
    <source>
        <dbReference type="ARBA" id="ARBA00022679"/>
    </source>
</evidence>
<organism evidence="14 15">
    <name type="scientific">Strongyloides venezuelensis</name>
    <name type="common">Threadworm</name>
    <dbReference type="NCBI Taxonomy" id="75913"/>
    <lineage>
        <taxon>Eukaryota</taxon>
        <taxon>Metazoa</taxon>
        <taxon>Ecdysozoa</taxon>
        <taxon>Nematoda</taxon>
        <taxon>Chromadorea</taxon>
        <taxon>Rhabditida</taxon>
        <taxon>Tylenchina</taxon>
        <taxon>Panagrolaimomorpha</taxon>
        <taxon>Strongyloidoidea</taxon>
        <taxon>Strongyloididae</taxon>
        <taxon>Strongyloides</taxon>
    </lineage>
</organism>
<dbReference type="InterPro" id="IPR001841">
    <property type="entry name" value="Znf_RING"/>
</dbReference>
<reference evidence="14" key="1">
    <citation type="submission" date="2014-07" db="EMBL/GenBank/DDBJ databases">
        <authorList>
            <person name="Martin A.A"/>
            <person name="De Silva N."/>
        </authorList>
    </citation>
    <scope>NUCLEOTIDE SEQUENCE</scope>
</reference>
<dbReference type="SMART" id="SM00744">
    <property type="entry name" value="RINGv"/>
    <property type="match status" value="1"/>
</dbReference>
<keyword evidence="7" id="KW-0862">Zinc</keyword>
<keyword evidence="6" id="KW-0833">Ubl conjugation pathway</keyword>
<name>A0A0K0FKC9_STRVS</name>
<dbReference type="PROSITE" id="PS51292">
    <property type="entry name" value="ZF_RING_CH"/>
    <property type="match status" value="1"/>
</dbReference>
<dbReference type="PANTHER" id="PTHR46065:SF3">
    <property type="entry name" value="FI20425P1"/>
    <property type="match status" value="1"/>
</dbReference>
<dbReference type="WBParaSite" id="SVE_0949300.1">
    <property type="protein sequence ID" value="SVE_0949300.1"/>
    <property type="gene ID" value="SVE_0949300"/>
</dbReference>
<protein>
    <submittedName>
        <fullName evidence="15">RING-CH-type domain-containing protein</fullName>
    </submittedName>
</protein>
<feature type="domain" description="RING-CH-type" evidence="13">
    <location>
        <begin position="15"/>
        <end position="85"/>
    </location>
</feature>
<dbReference type="AlphaFoldDB" id="A0A0K0FKC9"/>
<feature type="transmembrane region" description="Helical" evidence="11">
    <location>
        <begin position="149"/>
        <end position="171"/>
    </location>
</feature>
<accession>A0A0K0FKC9</accession>
<keyword evidence="9 11" id="KW-0472">Membrane</keyword>
<keyword evidence="2" id="KW-0808">Transferase</keyword>
<dbReference type="InterPro" id="IPR013083">
    <property type="entry name" value="Znf_RING/FYVE/PHD"/>
</dbReference>
<keyword evidence="5 10" id="KW-0863">Zinc-finger</keyword>